<dbReference type="PANTHER" id="PTHR34997:SF2">
    <property type="entry name" value="LYSM DOMAIN-CONTAINING PROTEIN-RELATED"/>
    <property type="match status" value="1"/>
</dbReference>
<feature type="compositionally biased region" description="Low complexity" evidence="5">
    <location>
        <begin position="105"/>
        <end position="136"/>
    </location>
</feature>
<dbReference type="CDD" id="cd00118">
    <property type="entry name" value="LysM"/>
    <property type="match status" value="1"/>
</dbReference>
<dbReference type="InterPro" id="IPR052210">
    <property type="entry name" value="LysM1-like"/>
</dbReference>
<feature type="signal peptide" evidence="6">
    <location>
        <begin position="1"/>
        <end position="22"/>
    </location>
</feature>
<feature type="domain" description="LysM" evidence="7">
    <location>
        <begin position="317"/>
        <end position="364"/>
    </location>
</feature>
<dbReference type="SMART" id="SM00257">
    <property type="entry name" value="LysM"/>
    <property type="match status" value="4"/>
</dbReference>
<dbReference type="PROSITE" id="PS51782">
    <property type="entry name" value="LYSM"/>
    <property type="match status" value="4"/>
</dbReference>
<dbReference type="InterPro" id="IPR036779">
    <property type="entry name" value="LysM_dom_sf"/>
</dbReference>
<dbReference type="EMBL" id="MU854384">
    <property type="protein sequence ID" value="KAK4040100.1"/>
    <property type="molecule type" value="Genomic_DNA"/>
</dbReference>
<dbReference type="AlphaFoldDB" id="A0AAN6SRY6"/>
<dbReference type="PANTHER" id="PTHR34997">
    <property type="entry name" value="AM15"/>
    <property type="match status" value="1"/>
</dbReference>
<dbReference type="InterPro" id="IPR018392">
    <property type="entry name" value="LysM"/>
</dbReference>
<keyword evidence="3" id="KW-0843">Virulence</keyword>
<organism evidence="8 9">
    <name type="scientific">Parachaetomium inaequale</name>
    <dbReference type="NCBI Taxonomy" id="2588326"/>
    <lineage>
        <taxon>Eukaryota</taxon>
        <taxon>Fungi</taxon>
        <taxon>Dikarya</taxon>
        <taxon>Ascomycota</taxon>
        <taxon>Pezizomycotina</taxon>
        <taxon>Sordariomycetes</taxon>
        <taxon>Sordariomycetidae</taxon>
        <taxon>Sordariales</taxon>
        <taxon>Chaetomiaceae</taxon>
        <taxon>Parachaetomium</taxon>
    </lineage>
</organism>
<evidence type="ECO:0000313" key="9">
    <source>
        <dbReference type="Proteomes" id="UP001303115"/>
    </source>
</evidence>
<comment type="caution">
    <text evidence="8">The sequence shown here is derived from an EMBL/GenBank/DDBJ whole genome shotgun (WGS) entry which is preliminary data.</text>
</comment>
<feature type="domain" description="LysM" evidence="7">
    <location>
        <begin position="394"/>
        <end position="441"/>
    </location>
</feature>
<dbReference type="GO" id="GO:0008061">
    <property type="term" value="F:chitin binding"/>
    <property type="evidence" value="ECO:0007669"/>
    <property type="project" value="UniProtKB-KW"/>
</dbReference>
<name>A0AAN6SRY6_9PEZI</name>
<evidence type="ECO:0000256" key="4">
    <source>
        <dbReference type="ARBA" id="ARBA00044955"/>
    </source>
</evidence>
<evidence type="ECO:0000256" key="3">
    <source>
        <dbReference type="ARBA" id="ARBA00023026"/>
    </source>
</evidence>
<sequence length="443" mass="45968">MLASASLSLLVGATSLFNVALGAAVGRVGARDGTEPSLTADPNTTTWCTWWADLTVAKSCSKLLSDNEITLEQFRRWNPSIPETCGTLAAGHSYCVEALFEPVPSTTSTSTTARITSSSTSTTPPISTPPATTTTPGNGVATPGPIQSGMVGNCNKFHWVEKDQNCAIIAALYSISAAQFSQWNPAAKSDCSGLWASTYACVGIIGGSTPVPSTTLPANGIATPTPTHPGMMASNCNKFTKVNPGDTCDVISFFNGPIATEDFVVWNTGVGGRDCRTLQAGTYVCVGLIPGGTPTNPGNGIATPQPTHPGMVSNCNKFVKVNSGDSCDAIAFWNGVAGTEWVIKWNTGVGSDCRTLQADTYACIGVIGGTPTSPGNGIATPTPTQPGMVDYCKKFTKVNQGDTCDIISFFNGPISTADFIKWNPGVGQDCRGLQLGTYVCIGV</sequence>
<feature type="domain" description="LysM" evidence="7">
    <location>
        <begin position="156"/>
        <end position="202"/>
    </location>
</feature>
<keyword evidence="9" id="KW-1185">Reference proteome</keyword>
<dbReference type="Pfam" id="PF01476">
    <property type="entry name" value="LysM"/>
    <property type="match status" value="1"/>
</dbReference>
<accession>A0AAN6SRY6</accession>
<evidence type="ECO:0000256" key="6">
    <source>
        <dbReference type="SAM" id="SignalP"/>
    </source>
</evidence>
<evidence type="ECO:0000313" key="8">
    <source>
        <dbReference type="EMBL" id="KAK4040100.1"/>
    </source>
</evidence>
<keyword evidence="1" id="KW-0147">Chitin-binding</keyword>
<evidence type="ECO:0000256" key="2">
    <source>
        <dbReference type="ARBA" id="ARBA00022729"/>
    </source>
</evidence>
<feature type="domain" description="LysM" evidence="7">
    <location>
        <begin position="238"/>
        <end position="286"/>
    </location>
</feature>
<feature type="region of interest" description="Disordered" evidence="5">
    <location>
        <begin position="105"/>
        <end position="144"/>
    </location>
</feature>
<dbReference type="Proteomes" id="UP001303115">
    <property type="component" value="Unassembled WGS sequence"/>
</dbReference>
<protein>
    <recommendedName>
        <fullName evidence="7">LysM domain-containing protein</fullName>
    </recommendedName>
</protein>
<feature type="chain" id="PRO_5042948771" description="LysM domain-containing protein" evidence="6">
    <location>
        <begin position="23"/>
        <end position="443"/>
    </location>
</feature>
<evidence type="ECO:0000256" key="5">
    <source>
        <dbReference type="SAM" id="MobiDB-lite"/>
    </source>
</evidence>
<dbReference type="Gene3D" id="3.10.350.10">
    <property type="entry name" value="LysM domain"/>
    <property type="match status" value="5"/>
</dbReference>
<keyword evidence="2 6" id="KW-0732">Signal</keyword>
<evidence type="ECO:0000256" key="1">
    <source>
        <dbReference type="ARBA" id="ARBA00022669"/>
    </source>
</evidence>
<comment type="similarity">
    <text evidence="4">Belongs to the secreted LysM effector family.</text>
</comment>
<proteinExistence type="inferred from homology"/>
<dbReference type="SUPFAM" id="SSF54106">
    <property type="entry name" value="LysM domain"/>
    <property type="match status" value="1"/>
</dbReference>
<gene>
    <name evidence="8" type="ORF">C8A01DRAFT_35881</name>
</gene>
<reference evidence="9" key="1">
    <citation type="journal article" date="2023" name="Mol. Phylogenet. Evol.">
        <title>Genome-scale phylogeny and comparative genomics of the fungal order Sordariales.</title>
        <authorList>
            <person name="Hensen N."/>
            <person name="Bonometti L."/>
            <person name="Westerberg I."/>
            <person name="Brannstrom I.O."/>
            <person name="Guillou S."/>
            <person name="Cros-Aarteil S."/>
            <person name="Calhoun S."/>
            <person name="Haridas S."/>
            <person name="Kuo A."/>
            <person name="Mondo S."/>
            <person name="Pangilinan J."/>
            <person name="Riley R."/>
            <person name="LaButti K."/>
            <person name="Andreopoulos B."/>
            <person name="Lipzen A."/>
            <person name="Chen C."/>
            <person name="Yan M."/>
            <person name="Daum C."/>
            <person name="Ng V."/>
            <person name="Clum A."/>
            <person name="Steindorff A."/>
            <person name="Ohm R.A."/>
            <person name="Martin F."/>
            <person name="Silar P."/>
            <person name="Natvig D.O."/>
            <person name="Lalanne C."/>
            <person name="Gautier V."/>
            <person name="Ament-Velasquez S.L."/>
            <person name="Kruys A."/>
            <person name="Hutchinson M.I."/>
            <person name="Powell A.J."/>
            <person name="Barry K."/>
            <person name="Miller A.N."/>
            <person name="Grigoriev I.V."/>
            <person name="Debuchy R."/>
            <person name="Gladieux P."/>
            <person name="Hiltunen Thoren M."/>
            <person name="Johannesson H."/>
        </authorList>
    </citation>
    <scope>NUCLEOTIDE SEQUENCE [LARGE SCALE GENOMIC DNA]</scope>
    <source>
        <strain evidence="9">CBS 284.82</strain>
    </source>
</reference>
<evidence type="ECO:0000259" key="7">
    <source>
        <dbReference type="PROSITE" id="PS51782"/>
    </source>
</evidence>